<sequence>MPYSFFKNSIRSSVQISDSDLAEICTFFKAKTVNKSEFLLEQGKTCKFEGFVQEGCFRVFTIDKKGNESTLYFAGKGWWLMDVDSFMNQTPSDLNMEALEDSKVLIIQKKDKEYLYNQLPIVEKLFRIMSQKALIAWQKRLIQNHSLTAKERYFHFIEKYPTIASKLKGKQISSYLGITHEFLSKIKNK</sequence>
<dbReference type="CDD" id="cd00038">
    <property type="entry name" value="CAP_ED"/>
    <property type="match status" value="1"/>
</dbReference>
<proteinExistence type="predicted"/>
<keyword evidence="2" id="KW-0808">Transferase</keyword>
<accession>A0A1H3FUY4</accession>
<feature type="domain" description="Cyclic nucleotide-binding" evidence="1">
    <location>
        <begin position="32"/>
        <end position="114"/>
    </location>
</feature>
<dbReference type="RefSeq" id="WP_090125915.1">
    <property type="nucleotide sequence ID" value="NZ_FNNJ01000012.1"/>
</dbReference>
<organism evidence="2 3">
    <name type="scientific">Lutibacter oricola</name>
    <dbReference type="NCBI Taxonomy" id="762486"/>
    <lineage>
        <taxon>Bacteria</taxon>
        <taxon>Pseudomonadati</taxon>
        <taxon>Bacteroidota</taxon>
        <taxon>Flavobacteriia</taxon>
        <taxon>Flavobacteriales</taxon>
        <taxon>Flavobacteriaceae</taxon>
        <taxon>Lutibacter</taxon>
    </lineage>
</organism>
<keyword evidence="3" id="KW-1185">Reference proteome</keyword>
<dbReference type="SUPFAM" id="SSF51206">
    <property type="entry name" value="cAMP-binding domain-like"/>
    <property type="match status" value="1"/>
</dbReference>
<evidence type="ECO:0000313" key="2">
    <source>
        <dbReference type="EMBL" id="SDX94913.1"/>
    </source>
</evidence>
<dbReference type="AlphaFoldDB" id="A0A1H3FUY4"/>
<protein>
    <submittedName>
        <fullName evidence="2">cAMP-binding domain of CRP or a regulatory subunit of cAMP-dependent protein kinases</fullName>
    </submittedName>
</protein>
<name>A0A1H3FUY4_9FLAO</name>
<dbReference type="EMBL" id="FNNJ01000012">
    <property type="protein sequence ID" value="SDX94913.1"/>
    <property type="molecule type" value="Genomic_DNA"/>
</dbReference>
<dbReference type="InterPro" id="IPR018490">
    <property type="entry name" value="cNMP-bd_dom_sf"/>
</dbReference>
<gene>
    <name evidence="2" type="ORF">SAMN05444411_11267</name>
</gene>
<dbReference type="InterPro" id="IPR014710">
    <property type="entry name" value="RmlC-like_jellyroll"/>
</dbReference>
<evidence type="ECO:0000313" key="3">
    <source>
        <dbReference type="Proteomes" id="UP000199595"/>
    </source>
</evidence>
<dbReference type="STRING" id="762486.SAMN05444411_11267"/>
<dbReference type="Pfam" id="PF00027">
    <property type="entry name" value="cNMP_binding"/>
    <property type="match status" value="1"/>
</dbReference>
<dbReference type="InterPro" id="IPR000595">
    <property type="entry name" value="cNMP-bd_dom"/>
</dbReference>
<dbReference type="OrthoDB" id="1092431at2"/>
<reference evidence="2 3" key="1">
    <citation type="submission" date="2016-10" db="EMBL/GenBank/DDBJ databases">
        <authorList>
            <person name="de Groot N.N."/>
        </authorList>
    </citation>
    <scope>NUCLEOTIDE SEQUENCE [LARGE SCALE GENOMIC DNA]</scope>
    <source>
        <strain evidence="2 3">DSM 24956</strain>
    </source>
</reference>
<keyword evidence="2" id="KW-0418">Kinase</keyword>
<dbReference type="Gene3D" id="2.60.120.10">
    <property type="entry name" value="Jelly Rolls"/>
    <property type="match status" value="1"/>
</dbReference>
<dbReference type="GO" id="GO:0016301">
    <property type="term" value="F:kinase activity"/>
    <property type="evidence" value="ECO:0007669"/>
    <property type="project" value="UniProtKB-KW"/>
</dbReference>
<evidence type="ECO:0000259" key="1">
    <source>
        <dbReference type="Pfam" id="PF00027"/>
    </source>
</evidence>
<dbReference type="Proteomes" id="UP000199595">
    <property type="component" value="Unassembled WGS sequence"/>
</dbReference>